<evidence type="ECO:0000256" key="2">
    <source>
        <dbReference type="ARBA" id="ARBA00023002"/>
    </source>
</evidence>
<gene>
    <name evidence="4" type="ORF">VNO78_32095</name>
</gene>
<dbReference type="Proteomes" id="UP001386955">
    <property type="component" value="Unassembled WGS sequence"/>
</dbReference>
<name>A0AAN9X7Z1_PSOTE</name>
<dbReference type="PANTHER" id="PTHR34557:SF1">
    <property type="entry name" value="PHYTOCHROMOBILIN:FERREDOXIN OXIDOREDUCTASE, CHLOROPLASTIC"/>
    <property type="match status" value="1"/>
</dbReference>
<reference evidence="4 5" key="1">
    <citation type="submission" date="2024-01" db="EMBL/GenBank/DDBJ databases">
        <title>The genomes of 5 underutilized Papilionoideae crops provide insights into root nodulation and disease resistanc.</title>
        <authorList>
            <person name="Jiang F."/>
        </authorList>
    </citation>
    <scope>NUCLEOTIDE SEQUENCE [LARGE SCALE GENOMIC DNA]</scope>
    <source>
        <strain evidence="4">DUOXIRENSHENG_FW03</strain>
        <tissue evidence="4">Leaves</tissue>
    </source>
</reference>
<dbReference type="GO" id="GO:0010024">
    <property type="term" value="P:phytochromobilin biosynthetic process"/>
    <property type="evidence" value="ECO:0007669"/>
    <property type="project" value="InterPro"/>
</dbReference>
<keyword evidence="3" id="KW-0472">Membrane</keyword>
<comment type="caution">
    <text evidence="4">The sequence shown here is derived from an EMBL/GenBank/DDBJ whole genome shotgun (WGS) entry which is preliminary data.</text>
</comment>
<dbReference type="AlphaFoldDB" id="A0AAN9X7Z1"/>
<dbReference type="InterPro" id="IPR009249">
    <property type="entry name" value="Ferredoxin-dep_bilin_Rdtase"/>
</dbReference>
<evidence type="ECO:0000256" key="1">
    <source>
        <dbReference type="ARBA" id="ARBA00006908"/>
    </source>
</evidence>
<keyword evidence="3" id="KW-0812">Transmembrane</keyword>
<sequence>MGFRISGSSCSSCFCLQHTLLPPLTIIPTSTPNWRRSNCIPSFSVSYHNFVQFALDETRRHTHLIPSPLQEKFSFMNSKDGKGRLSMLSFEAASIRLLRSLLIETETMQVLDFTVFPKAEYDVPIFCANFFTSAKTNIVVLDLNPLHDIINQYEYKEKYFKSLLPLGLKYAELFPWGGKLTSESINFFSPIVIWTKFTSSPQQYDILFSAFRDYYKVWLELICKADKETDESLIFHNLEAQHRYLTWRSEKDPGQGVLKKLIGDTLAKDLLRNFLFNGVDELGRKTFNDYFPHYCTEEEIVKKKGNIVGKSFENRPWNARGEFLGNRFSNWVLSNCCFRSISAYGCYPAFLIYCAHVLPSGSCKLQVNNNDVISGLFPFPCFSSLVQKLVLLISMAFCMYLVYMFIGYLKVPNWQFDLRCERNC</sequence>
<evidence type="ECO:0000313" key="4">
    <source>
        <dbReference type="EMBL" id="KAK7386038.1"/>
    </source>
</evidence>
<dbReference type="EMBL" id="JAYMYS010000008">
    <property type="protein sequence ID" value="KAK7386038.1"/>
    <property type="molecule type" value="Genomic_DNA"/>
</dbReference>
<dbReference type="GO" id="GO:0050619">
    <property type="term" value="F:phytochromobilin:ferredoxin oxidoreductase activity"/>
    <property type="evidence" value="ECO:0007669"/>
    <property type="project" value="TreeGrafter"/>
</dbReference>
<evidence type="ECO:0000256" key="3">
    <source>
        <dbReference type="SAM" id="Phobius"/>
    </source>
</evidence>
<comment type="similarity">
    <text evidence="1">Belongs to the HY2 family.</text>
</comment>
<protein>
    <recommendedName>
        <fullName evidence="6">Phytochromobilin:ferredoxin oxidoreductase, chloroplastic</fullName>
    </recommendedName>
</protein>
<keyword evidence="3" id="KW-1133">Transmembrane helix</keyword>
<dbReference type="GO" id="GO:0050897">
    <property type="term" value="F:cobalt ion binding"/>
    <property type="evidence" value="ECO:0007669"/>
    <property type="project" value="InterPro"/>
</dbReference>
<organism evidence="4 5">
    <name type="scientific">Psophocarpus tetragonolobus</name>
    <name type="common">Winged bean</name>
    <name type="synonym">Dolichos tetragonolobus</name>
    <dbReference type="NCBI Taxonomy" id="3891"/>
    <lineage>
        <taxon>Eukaryota</taxon>
        <taxon>Viridiplantae</taxon>
        <taxon>Streptophyta</taxon>
        <taxon>Embryophyta</taxon>
        <taxon>Tracheophyta</taxon>
        <taxon>Spermatophyta</taxon>
        <taxon>Magnoliopsida</taxon>
        <taxon>eudicotyledons</taxon>
        <taxon>Gunneridae</taxon>
        <taxon>Pentapetalae</taxon>
        <taxon>rosids</taxon>
        <taxon>fabids</taxon>
        <taxon>Fabales</taxon>
        <taxon>Fabaceae</taxon>
        <taxon>Papilionoideae</taxon>
        <taxon>50 kb inversion clade</taxon>
        <taxon>NPAAA clade</taxon>
        <taxon>indigoferoid/millettioid clade</taxon>
        <taxon>Phaseoleae</taxon>
        <taxon>Psophocarpus</taxon>
    </lineage>
</organism>
<dbReference type="Pfam" id="PF05996">
    <property type="entry name" value="Fe_bilin_red"/>
    <property type="match status" value="1"/>
</dbReference>
<keyword evidence="5" id="KW-1185">Reference proteome</keyword>
<accession>A0AAN9X7Z1</accession>
<feature type="transmembrane region" description="Helical" evidence="3">
    <location>
        <begin position="389"/>
        <end position="409"/>
    </location>
</feature>
<proteinExistence type="inferred from homology"/>
<dbReference type="Gene3D" id="3.40.1500.20">
    <property type="match status" value="1"/>
</dbReference>
<evidence type="ECO:0008006" key="6">
    <source>
        <dbReference type="Google" id="ProtNLM"/>
    </source>
</evidence>
<dbReference type="PANTHER" id="PTHR34557">
    <property type="entry name" value="PHYTOCHROMOBILIN:FERREDOXIN OXIDOREDUCTASE, CHLOROPLASTIC"/>
    <property type="match status" value="1"/>
</dbReference>
<evidence type="ECO:0000313" key="5">
    <source>
        <dbReference type="Proteomes" id="UP001386955"/>
    </source>
</evidence>
<keyword evidence="2" id="KW-0560">Oxidoreductase</keyword>